<dbReference type="InterPro" id="IPR013738">
    <property type="entry name" value="Beta_galactosidase_Trimer"/>
</dbReference>
<dbReference type="Pfam" id="PF08532">
    <property type="entry name" value="Glyco_hydro_42M"/>
    <property type="match status" value="1"/>
</dbReference>
<dbReference type="Gene3D" id="3.20.20.80">
    <property type="entry name" value="Glycosidases"/>
    <property type="match status" value="1"/>
</dbReference>
<evidence type="ECO:0000256" key="4">
    <source>
        <dbReference type="ARBA" id="ARBA00022801"/>
    </source>
</evidence>
<comment type="similarity">
    <text evidence="2 6">Belongs to the glycosyl hydrolase 42 family.</text>
</comment>
<dbReference type="SUPFAM" id="SSF51445">
    <property type="entry name" value="(Trans)glycosidases"/>
    <property type="match status" value="1"/>
</dbReference>
<feature type="binding site" evidence="9">
    <location>
        <position position="162"/>
    </location>
    <ligand>
        <name>Zn(2+)</name>
        <dbReference type="ChEBI" id="CHEBI:29105"/>
    </ligand>
</feature>
<feature type="active site" description="Proton donor" evidence="7">
    <location>
        <position position="152"/>
    </location>
</feature>
<evidence type="ECO:0000313" key="14">
    <source>
        <dbReference type="Proteomes" id="UP000824123"/>
    </source>
</evidence>
<evidence type="ECO:0000256" key="3">
    <source>
        <dbReference type="ARBA" id="ARBA00012756"/>
    </source>
</evidence>
<dbReference type="GO" id="GO:0046872">
    <property type="term" value="F:metal ion binding"/>
    <property type="evidence" value="ECO:0007669"/>
    <property type="project" value="UniProtKB-KW"/>
</dbReference>
<comment type="catalytic activity">
    <reaction evidence="1 6">
        <text>Hydrolysis of terminal non-reducing beta-D-galactose residues in beta-D-galactosides.</text>
        <dbReference type="EC" id="3.2.1.23"/>
    </reaction>
</comment>
<dbReference type="InterPro" id="IPR013739">
    <property type="entry name" value="Beta_galactosidase_C"/>
</dbReference>
<dbReference type="InterPro" id="IPR013780">
    <property type="entry name" value="Glyco_hydro_b"/>
</dbReference>
<dbReference type="CDD" id="cd03143">
    <property type="entry name" value="A4_beta-galactosidase_middle_domain"/>
    <property type="match status" value="1"/>
</dbReference>
<feature type="domain" description="Beta-galactosidase C-terminal" evidence="12">
    <location>
        <begin position="624"/>
        <end position="669"/>
    </location>
</feature>
<protein>
    <recommendedName>
        <fullName evidence="3 6">Beta-galactosidase</fullName>
        <shortName evidence="6">Beta-gal</shortName>
        <ecNumber evidence="3 6">3.2.1.23</ecNumber>
    </recommendedName>
</protein>
<evidence type="ECO:0000259" key="11">
    <source>
        <dbReference type="Pfam" id="PF08532"/>
    </source>
</evidence>
<dbReference type="GO" id="GO:0006012">
    <property type="term" value="P:galactose metabolic process"/>
    <property type="evidence" value="ECO:0007669"/>
    <property type="project" value="InterPro"/>
</dbReference>
<evidence type="ECO:0000256" key="1">
    <source>
        <dbReference type="ARBA" id="ARBA00001412"/>
    </source>
</evidence>
<dbReference type="PIRSF" id="PIRSF001084">
    <property type="entry name" value="B-galactosidase"/>
    <property type="match status" value="1"/>
</dbReference>
<dbReference type="SUPFAM" id="SSF52317">
    <property type="entry name" value="Class I glutamine amidotransferase-like"/>
    <property type="match status" value="1"/>
</dbReference>
<dbReference type="EC" id="3.2.1.23" evidence="3 6"/>
<evidence type="ECO:0000256" key="9">
    <source>
        <dbReference type="PIRSR" id="PIRSR001084-3"/>
    </source>
</evidence>
<gene>
    <name evidence="13" type="ORF">IAC59_02150</name>
</gene>
<dbReference type="InterPro" id="IPR003476">
    <property type="entry name" value="Glyco_hydro_42"/>
</dbReference>
<dbReference type="Pfam" id="PF08533">
    <property type="entry name" value="Glyco_hydro_42C"/>
    <property type="match status" value="1"/>
</dbReference>
<dbReference type="InterPro" id="IPR029062">
    <property type="entry name" value="Class_I_gatase-like"/>
</dbReference>
<feature type="binding site" evidence="9">
    <location>
        <position position="157"/>
    </location>
    <ligand>
        <name>Zn(2+)</name>
        <dbReference type="ChEBI" id="CHEBI:29105"/>
    </ligand>
</feature>
<dbReference type="PANTHER" id="PTHR36447:SF1">
    <property type="entry name" value="BETA-GALACTOSIDASE GANA"/>
    <property type="match status" value="1"/>
</dbReference>
<accession>A0A9D1LQD1</accession>
<reference evidence="13" key="2">
    <citation type="journal article" date="2021" name="PeerJ">
        <title>Extensive microbial diversity within the chicken gut microbiome revealed by metagenomics and culture.</title>
        <authorList>
            <person name="Gilroy R."/>
            <person name="Ravi A."/>
            <person name="Getino M."/>
            <person name="Pursley I."/>
            <person name="Horton D.L."/>
            <person name="Alikhan N.F."/>
            <person name="Baker D."/>
            <person name="Gharbi K."/>
            <person name="Hall N."/>
            <person name="Watson M."/>
            <person name="Adriaenssens E.M."/>
            <person name="Foster-Nyarko E."/>
            <person name="Jarju S."/>
            <person name="Secka A."/>
            <person name="Antonio M."/>
            <person name="Oren A."/>
            <person name="Chaudhuri R.R."/>
            <person name="La Ragione R."/>
            <person name="Hildebrand F."/>
            <person name="Pallen M.J."/>
        </authorList>
    </citation>
    <scope>NUCLEOTIDE SEQUENCE</scope>
    <source>
        <strain evidence="13">ChiSxjej2B14-8506</strain>
    </source>
</reference>
<feature type="binding site" evidence="8">
    <location>
        <position position="113"/>
    </location>
    <ligand>
        <name>substrate</name>
    </ligand>
</feature>
<evidence type="ECO:0000256" key="2">
    <source>
        <dbReference type="ARBA" id="ARBA00005940"/>
    </source>
</evidence>
<reference evidence="13" key="1">
    <citation type="submission" date="2020-10" db="EMBL/GenBank/DDBJ databases">
        <authorList>
            <person name="Gilroy R."/>
        </authorList>
    </citation>
    <scope>NUCLEOTIDE SEQUENCE</scope>
    <source>
        <strain evidence="13">ChiSxjej2B14-8506</strain>
    </source>
</reference>
<evidence type="ECO:0000256" key="8">
    <source>
        <dbReference type="PIRSR" id="PIRSR001084-2"/>
    </source>
</evidence>
<feature type="domain" description="Glycoside hydrolase family 42 N-terminal" evidence="10">
    <location>
        <begin position="14"/>
        <end position="388"/>
    </location>
</feature>
<evidence type="ECO:0000256" key="7">
    <source>
        <dbReference type="PIRSR" id="PIRSR001084-1"/>
    </source>
</evidence>
<dbReference type="AlphaFoldDB" id="A0A9D1LQD1"/>
<keyword evidence="9" id="KW-0479">Metal-binding</keyword>
<dbReference type="Pfam" id="PF02449">
    <property type="entry name" value="Glyco_hydro_42"/>
    <property type="match status" value="1"/>
</dbReference>
<dbReference type="InterPro" id="IPR017853">
    <property type="entry name" value="GH"/>
</dbReference>
<dbReference type="GO" id="GO:0009341">
    <property type="term" value="C:beta-galactosidase complex"/>
    <property type="evidence" value="ECO:0007669"/>
    <property type="project" value="InterPro"/>
</dbReference>
<proteinExistence type="inferred from homology"/>
<evidence type="ECO:0000256" key="5">
    <source>
        <dbReference type="ARBA" id="ARBA00023295"/>
    </source>
</evidence>
<dbReference type="Proteomes" id="UP000824123">
    <property type="component" value="Unassembled WGS sequence"/>
</dbReference>
<dbReference type="InterPro" id="IPR013529">
    <property type="entry name" value="Glyco_hydro_42_N"/>
</dbReference>
<evidence type="ECO:0000259" key="10">
    <source>
        <dbReference type="Pfam" id="PF02449"/>
    </source>
</evidence>
<feature type="binding site" evidence="8">
    <location>
        <position position="151"/>
    </location>
    <ligand>
        <name>substrate</name>
    </ligand>
</feature>
<name>A0A9D1LQD1_9FIRM</name>
<keyword evidence="5 6" id="KW-0326">Glycosidase</keyword>
<comment type="caution">
    <text evidence="13">The sequence shown here is derived from an EMBL/GenBank/DDBJ whole genome shotgun (WGS) entry which is preliminary data.</text>
</comment>
<feature type="binding site" evidence="9">
    <location>
        <position position="117"/>
    </location>
    <ligand>
        <name>Zn(2+)</name>
        <dbReference type="ChEBI" id="CHEBI:29105"/>
    </ligand>
</feature>
<feature type="binding site" evidence="8">
    <location>
        <position position="317"/>
    </location>
    <ligand>
        <name>substrate</name>
    </ligand>
</feature>
<feature type="binding site" evidence="9">
    <location>
        <position position="159"/>
    </location>
    <ligand>
        <name>Zn(2+)</name>
        <dbReference type="ChEBI" id="CHEBI:29105"/>
    </ligand>
</feature>
<evidence type="ECO:0000259" key="12">
    <source>
        <dbReference type="Pfam" id="PF08533"/>
    </source>
</evidence>
<keyword evidence="4 6" id="KW-0378">Hydrolase</keyword>
<dbReference type="EMBL" id="DVNK01000015">
    <property type="protein sequence ID" value="HIU46047.1"/>
    <property type="molecule type" value="Genomic_DNA"/>
</dbReference>
<dbReference type="Gene3D" id="2.60.40.1180">
    <property type="entry name" value="Golgi alpha-mannosidase II"/>
    <property type="match status" value="1"/>
</dbReference>
<sequence length="678" mass="77357">MAEWKFPVFGHGGDYNPDQWLDNEHVLEEDIRLMKLSHCNIMSVGIFAWAALEPEDGVYTFDWLERVIDRLYQNGISVLLATPSGARPAWLSQRYPEVLRTREDGLKNFHGERHNHCFTSPLYRLKVREMNTRLAERFGKHPGVVGWHISNEFSGNCYCDLCKNAFRDFLKREYGSLDEINRCWWTSFWAHTYTDWSQIEPPSSVGETSVMGLNLAWMRFTTYQTVDFIKNEIEPLRRITPDLPVTTNFMNRFIGLDYFKFKDVIDFASWDSYPLWGRDPGSDAEIARNTAFYHDCIRSMLGKPWVLMESTPSVTNWQEVSKLKRPGMHLLSSMLAVAHGAESVQYFQWRKGRGAAEKLHGAVVDHVGHEHTRVFRDVTSVGEYLQQIKPVLRSMTHARAAMIYDWENRWALNDAQGVRKNKQHEEVINDHYYALKAQGIDVDVIDSDQSLDQYSLVVAPMLYMIKPGVATRLENFVKRGGQLVMTYMSGVADENDLCFLGGMPGPLKDVLGIWVEETDGLWDYDKNSFVPVEGNELGIVGTYQCGVICDLMHAETARVQCVYGEDFYKGTPALTVNDFGEGQAWYIASKVERPFLKQFYAGRVKALGIEQLAKQLPEGVLTASRDGADGAKYIFYMNFDHEPRTVEPLDGCVDLLTGEKVTGPVTLDGLKGITLMRK</sequence>
<organism evidence="13 14">
    <name type="scientific">Candidatus Fimadaptatus faecigallinarum</name>
    <dbReference type="NCBI Taxonomy" id="2840814"/>
    <lineage>
        <taxon>Bacteria</taxon>
        <taxon>Bacillati</taxon>
        <taxon>Bacillota</taxon>
        <taxon>Clostridia</taxon>
        <taxon>Eubacteriales</taxon>
        <taxon>Candidatus Fimadaptatus</taxon>
    </lineage>
</organism>
<evidence type="ECO:0000313" key="13">
    <source>
        <dbReference type="EMBL" id="HIU46047.1"/>
    </source>
</evidence>
<feature type="domain" description="Beta-galactosidase trimerisation" evidence="11">
    <location>
        <begin position="398"/>
        <end position="608"/>
    </location>
</feature>
<dbReference type="PANTHER" id="PTHR36447">
    <property type="entry name" value="BETA-GALACTOSIDASE GANA"/>
    <property type="match status" value="1"/>
</dbReference>
<dbReference type="Gene3D" id="3.40.50.880">
    <property type="match status" value="1"/>
</dbReference>
<dbReference type="GO" id="GO:0004565">
    <property type="term" value="F:beta-galactosidase activity"/>
    <property type="evidence" value="ECO:0007669"/>
    <property type="project" value="UniProtKB-EC"/>
</dbReference>
<feature type="active site" description="Nucleophile" evidence="7">
    <location>
        <position position="309"/>
    </location>
</feature>
<evidence type="ECO:0000256" key="6">
    <source>
        <dbReference type="PIRNR" id="PIRNR001084"/>
    </source>
</evidence>
<keyword evidence="9" id="KW-0862">Zinc</keyword>